<gene>
    <name evidence="8" type="ORF">AZE42_05787</name>
</gene>
<dbReference type="STRING" id="180088.A0A1J8QII5"/>
<comment type="similarity">
    <text evidence="2">Belongs to the cytochrome P450 family.</text>
</comment>
<dbReference type="Gene3D" id="1.10.630.10">
    <property type="entry name" value="Cytochrome P450"/>
    <property type="match status" value="1"/>
</dbReference>
<evidence type="ECO:0000256" key="1">
    <source>
        <dbReference type="ARBA" id="ARBA00001971"/>
    </source>
</evidence>
<comment type="cofactor">
    <cofactor evidence="1">
        <name>heme</name>
        <dbReference type="ChEBI" id="CHEBI:30413"/>
    </cofactor>
</comment>
<keyword evidence="5" id="KW-0560">Oxidoreductase</keyword>
<evidence type="ECO:0000313" key="9">
    <source>
        <dbReference type="Proteomes" id="UP000183567"/>
    </source>
</evidence>
<dbReference type="Proteomes" id="UP000183567">
    <property type="component" value="Unassembled WGS sequence"/>
</dbReference>
<keyword evidence="9" id="KW-1185">Reference proteome</keyword>
<sequence length="103" mass="11377">MLTAQQYLRRYAQFTEGVDQQCCFLTSLALHCPGLHLVDASVWISVVMSLAVFDISKVVENGVEITPKLDPTLGTISHPKPFKCSIKPRSAKAIALIQQDANY</sequence>
<dbReference type="OrthoDB" id="2789670at2759"/>
<evidence type="ECO:0000256" key="4">
    <source>
        <dbReference type="ARBA" id="ARBA00022723"/>
    </source>
</evidence>
<name>A0A1J8QII5_9AGAM</name>
<evidence type="ECO:0000313" key="8">
    <source>
        <dbReference type="EMBL" id="OJA13417.1"/>
    </source>
</evidence>
<keyword evidence="3" id="KW-0349">Heme</keyword>
<dbReference type="AlphaFoldDB" id="A0A1J8QII5"/>
<reference evidence="8 9" key="1">
    <citation type="submission" date="2016-03" db="EMBL/GenBank/DDBJ databases">
        <title>Comparative genomics of the ectomycorrhizal sister species Rhizopogon vinicolor and Rhizopogon vesiculosus (Basidiomycota: Boletales) reveals a divergence of the mating type B locus.</title>
        <authorList>
            <person name="Mujic A.B."/>
            <person name="Kuo A."/>
            <person name="Tritt A."/>
            <person name="Lipzen A."/>
            <person name="Chen C."/>
            <person name="Johnson J."/>
            <person name="Sharma A."/>
            <person name="Barry K."/>
            <person name="Grigoriev I.V."/>
            <person name="Spatafora J.W."/>
        </authorList>
    </citation>
    <scope>NUCLEOTIDE SEQUENCE [LARGE SCALE GENOMIC DNA]</scope>
    <source>
        <strain evidence="8 9">AM-OR11-056</strain>
    </source>
</reference>
<dbReference type="GO" id="GO:0016705">
    <property type="term" value="F:oxidoreductase activity, acting on paired donors, with incorporation or reduction of molecular oxygen"/>
    <property type="evidence" value="ECO:0007669"/>
    <property type="project" value="InterPro"/>
</dbReference>
<proteinExistence type="inferred from homology"/>
<comment type="caution">
    <text evidence="8">The sequence shown here is derived from an EMBL/GenBank/DDBJ whole genome shotgun (WGS) entry which is preliminary data.</text>
</comment>
<dbReference type="GO" id="GO:0005506">
    <property type="term" value="F:iron ion binding"/>
    <property type="evidence" value="ECO:0007669"/>
    <property type="project" value="InterPro"/>
</dbReference>
<evidence type="ECO:0000256" key="3">
    <source>
        <dbReference type="ARBA" id="ARBA00022617"/>
    </source>
</evidence>
<dbReference type="EMBL" id="LVVM01004166">
    <property type="protein sequence ID" value="OJA13417.1"/>
    <property type="molecule type" value="Genomic_DNA"/>
</dbReference>
<dbReference type="GO" id="GO:0020037">
    <property type="term" value="F:heme binding"/>
    <property type="evidence" value="ECO:0007669"/>
    <property type="project" value="InterPro"/>
</dbReference>
<protein>
    <submittedName>
        <fullName evidence="8">Uncharacterized protein</fullName>
    </submittedName>
</protein>
<dbReference type="InterPro" id="IPR050364">
    <property type="entry name" value="Cytochrome_P450_fung"/>
</dbReference>
<dbReference type="GO" id="GO:0004497">
    <property type="term" value="F:monooxygenase activity"/>
    <property type="evidence" value="ECO:0007669"/>
    <property type="project" value="UniProtKB-KW"/>
</dbReference>
<evidence type="ECO:0000256" key="2">
    <source>
        <dbReference type="ARBA" id="ARBA00010617"/>
    </source>
</evidence>
<accession>A0A1J8QII5</accession>
<dbReference type="PANTHER" id="PTHR46300:SF7">
    <property type="entry name" value="P450, PUTATIVE (EUROFUNG)-RELATED"/>
    <property type="match status" value="1"/>
</dbReference>
<evidence type="ECO:0000256" key="5">
    <source>
        <dbReference type="ARBA" id="ARBA00023002"/>
    </source>
</evidence>
<evidence type="ECO:0000256" key="6">
    <source>
        <dbReference type="ARBA" id="ARBA00023004"/>
    </source>
</evidence>
<keyword evidence="4" id="KW-0479">Metal-binding</keyword>
<organism evidence="8 9">
    <name type="scientific">Rhizopogon vesiculosus</name>
    <dbReference type="NCBI Taxonomy" id="180088"/>
    <lineage>
        <taxon>Eukaryota</taxon>
        <taxon>Fungi</taxon>
        <taxon>Dikarya</taxon>
        <taxon>Basidiomycota</taxon>
        <taxon>Agaricomycotina</taxon>
        <taxon>Agaricomycetes</taxon>
        <taxon>Agaricomycetidae</taxon>
        <taxon>Boletales</taxon>
        <taxon>Suillineae</taxon>
        <taxon>Rhizopogonaceae</taxon>
        <taxon>Rhizopogon</taxon>
    </lineage>
</organism>
<dbReference type="InterPro" id="IPR036396">
    <property type="entry name" value="Cyt_P450_sf"/>
</dbReference>
<keyword evidence="7" id="KW-0503">Monooxygenase</keyword>
<keyword evidence="6" id="KW-0408">Iron</keyword>
<dbReference type="PANTHER" id="PTHR46300">
    <property type="entry name" value="P450, PUTATIVE (EUROFUNG)-RELATED-RELATED"/>
    <property type="match status" value="1"/>
</dbReference>
<evidence type="ECO:0000256" key="7">
    <source>
        <dbReference type="ARBA" id="ARBA00023033"/>
    </source>
</evidence>